<reference evidence="1" key="1">
    <citation type="submission" date="2021-02" db="EMBL/GenBank/DDBJ databases">
        <authorList>
            <person name="Nowell W R."/>
        </authorList>
    </citation>
    <scope>NUCLEOTIDE SEQUENCE</scope>
    <source>
        <strain evidence="1">Ploen Becks lab</strain>
    </source>
</reference>
<dbReference type="AlphaFoldDB" id="A0A814PX85"/>
<dbReference type="EMBL" id="CAJNOC010008213">
    <property type="protein sequence ID" value="CAF1111770.1"/>
    <property type="molecule type" value="Genomic_DNA"/>
</dbReference>
<sequence>CKICGHLLALKDILDTKEFVNKAKRGGQKKAAKALIYDSD</sequence>
<proteinExistence type="predicted"/>
<gene>
    <name evidence="1" type="ORF">OXX778_LOCUS21659</name>
</gene>
<comment type="caution">
    <text evidence="1">The sequence shown here is derived from an EMBL/GenBank/DDBJ whole genome shotgun (WGS) entry which is preliminary data.</text>
</comment>
<keyword evidence="2" id="KW-1185">Reference proteome</keyword>
<name>A0A814PX85_9BILA</name>
<dbReference type="Proteomes" id="UP000663879">
    <property type="component" value="Unassembled WGS sequence"/>
</dbReference>
<evidence type="ECO:0000313" key="2">
    <source>
        <dbReference type="Proteomes" id="UP000663879"/>
    </source>
</evidence>
<accession>A0A814PX85</accession>
<feature type="non-terminal residue" evidence="1">
    <location>
        <position position="1"/>
    </location>
</feature>
<protein>
    <submittedName>
        <fullName evidence="1">Uncharacterized protein</fullName>
    </submittedName>
</protein>
<evidence type="ECO:0000313" key="1">
    <source>
        <dbReference type="EMBL" id="CAF1111770.1"/>
    </source>
</evidence>
<organism evidence="1 2">
    <name type="scientific">Brachionus calyciflorus</name>
    <dbReference type="NCBI Taxonomy" id="104777"/>
    <lineage>
        <taxon>Eukaryota</taxon>
        <taxon>Metazoa</taxon>
        <taxon>Spiralia</taxon>
        <taxon>Gnathifera</taxon>
        <taxon>Rotifera</taxon>
        <taxon>Eurotatoria</taxon>
        <taxon>Monogononta</taxon>
        <taxon>Pseudotrocha</taxon>
        <taxon>Ploima</taxon>
        <taxon>Brachionidae</taxon>
        <taxon>Brachionus</taxon>
    </lineage>
</organism>